<proteinExistence type="predicted"/>
<dbReference type="Gene3D" id="1.25.40.10">
    <property type="entry name" value="Tetratricopeptide repeat domain"/>
    <property type="match status" value="1"/>
</dbReference>
<dbReference type="InterPro" id="IPR011990">
    <property type="entry name" value="TPR-like_helical_dom_sf"/>
</dbReference>
<keyword evidence="3" id="KW-0732">Signal</keyword>
<reference evidence="4 5" key="1">
    <citation type="journal article" date="2010" name="Cell">
        <title>The genome of Naegleria gruberi illuminates early eukaryotic versatility.</title>
        <authorList>
            <person name="Fritz-Laylin L.K."/>
            <person name="Prochnik S.E."/>
            <person name="Ginger M.L."/>
            <person name="Dacks J.B."/>
            <person name="Carpenter M.L."/>
            <person name="Field M.C."/>
            <person name="Kuo A."/>
            <person name="Paredez A."/>
            <person name="Chapman J."/>
            <person name="Pham J."/>
            <person name="Shu S."/>
            <person name="Neupane R."/>
            <person name="Cipriano M."/>
            <person name="Mancuso J."/>
            <person name="Tu H."/>
            <person name="Salamov A."/>
            <person name="Lindquist E."/>
            <person name="Shapiro H."/>
            <person name="Lucas S."/>
            <person name="Grigoriev I.V."/>
            <person name="Cande W.Z."/>
            <person name="Fulton C."/>
            <person name="Rokhsar D.S."/>
            <person name="Dawson S.C."/>
        </authorList>
    </citation>
    <scope>NUCLEOTIDE SEQUENCE [LARGE SCALE GENOMIC DNA]</scope>
    <source>
        <strain evidence="4 5">NEG-M</strain>
    </source>
</reference>
<dbReference type="EMBL" id="GG738857">
    <property type="protein sequence ID" value="EFC46807.1"/>
    <property type="molecule type" value="Genomic_DNA"/>
</dbReference>
<dbReference type="InterPro" id="IPR050498">
    <property type="entry name" value="Ycf3"/>
</dbReference>
<feature type="chain" id="PRO_5003037362" evidence="3">
    <location>
        <begin position="23"/>
        <end position="609"/>
    </location>
</feature>
<dbReference type="RefSeq" id="XP_002679551.1">
    <property type="nucleotide sequence ID" value="XM_002679505.1"/>
</dbReference>
<evidence type="ECO:0000313" key="5">
    <source>
        <dbReference type="Proteomes" id="UP000006671"/>
    </source>
</evidence>
<dbReference type="InParanoid" id="D2V8G9"/>
<gene>
    <name evidence="4" type="ORF">NAEGRDRAFT_65151</name>
</gene>
<evidence type="ECO:0000256" key="3">
    <source>
        <dbReference type="SAM" id="SignalP"/>
    </source>
</evidence>
<evidence type="ECO:0000256" key="1">
    <source>
        <dbReference type="ARBA" id="ARBA00022737"/>
    </source>
</evidence>
<dbReference type="AlphaFoldDB" id="D2V8G9"/>
<feature type="signal peptide" evidence="3">
    <location>
        <begin position="1"/>
        <end position="22"/>
    </location>
</feature>
<organism evidence="5">
    <name type="scientific">Naegleria gruberi</name>
    <name type="common">Amoeba</name>
    <dbReference type="NCBI Taxonomy" id="5762"/>
    <lineage>
        <taxon>Eukaryota</taxon>
        <taxon>Discoba</taxon>
        <taxon>Heterolobosea</taxon>
        <taxon>Tetramitia</taxon>
        <taxon>Eutetramitia</taxon>
        <taxon>Vahlkampfiidae</taxon>
        <taxon>Naegleria</taxon>
    </lineage>
</organism>
<name>D2V8G9_NAEGR</name>
<keyword evidence="1" id="KW-0677">Repeat</keyword>
<dbReference type="PANTHER" id="PTHR44858">
    <property type="entry name" value="TETRATRICOPEPTIDE REPEAT PROTEIN 6"/>
    <property type="match status" value="1"/>
</dbReference>
<dbReference type="SUPFAM" id="SSF48452">
    <property type="entry name" value="TPR-like"/>
    <property type="match status" value="1"/>
</dbReference>
<keyword evidence="2" id="KW-0802">TPR repeat</keyword>
<keyword evidence="5" id="KW-1185">Reference proteome</keyword>
<protein>
    <submittedName>
        <fullName evidence="4">Predicted protein</fullName>
    </submittedName>
</protein>
<accession>D2V8G9</accession>
<dbReference type="GeneID" id="8860007"/>
<evidence type="ECO:0000256" key="2">
    <source>
        <dbReference type="ARBA" id="ARBA00022803"/>
    </source>
</evidence>
<dbReference type="VEuPathDB" id="AmoebaDB:NAEGRDRAFT_65151"/>
<dbReference type="PANTHER" id="PTHR44858:SF1">
    <property type="entry name" value="UDP-N-ACETYLGLUCOSAMINE--PEPTIDE N-ACETYLGLUCOSAMINYLTRANSFERASE SPINDLY-RELATED"/>
    <property type="match status" value="1"/>
</dbReference>
<dbReference type="KEGG" id="ngr:NAEGRDRAFT_65151"/>
<dbReference type="OrthoDB" id="612216at2759"/>
<evidence type="ECO:0000313" key="4">
    <source>
        <dbReference type="EMBL" id="EFC46807.1"/>
    </source>
</evidence>
<dbReference type="Proteomes" id="UP000006671">
    <property type="component" value="Unassembled WGS sequence"/>
</dbReference>
<sequence length="609" mass="70463">MFLLPLILVVGAAAGVKRLAESIDHSIRGNNEKILDMMKESEKKKRMERALELDQETTMAVEAMKRETKVSNEELARLLLKRATIRLEDSRLEESNADLKEAWSLLEALEVSAVRDSYLTMYLKGSIEYANGDFQSAGDSFFSSIHLRETLVNSNNQPLTEDEILELEKEFVELQINSKKPIERTMITVSQNFSRFSSNFNNNVKNFFNHNLKLDTTKPILKEKPKTLISLELLYVRAGISYYNSARYEKAITLFNNAISIGLVYDSDLLESTYYNRGLCYYYLSKDLVKYAIEDFTQSISLMPLTRQREQTYLMRACAYGRLGLNKEKADDERKAKFINPFSSQISAFHIRLLDDDTLFNVLSFLPTRTLITSAASGKVWRKVIVKYLQNFQVQVSIDSLTHDIKAKVEDPRGKMGKIFLPNHRLTYREFIHNALNNSLLNSASNIWIPLTYNYGYGTYDTSVTFTGYCLEKFKNLKVVAVEEFDNSISKQISNNNPGLKRFELRQRMPNFVQGEELELMLKSLTELESLSLVVCMFTKDPFINHPPSLKLVEYYEPNESDMEYGRERNGSKPKQFVSWDELRNAHPEITFVCLKDDWRKKIHEESSW</sequence>